<evidence type="ECO:0000256" key="5">
    <source>
        <dbReference type="ARBA" id="ARBA00022989"/>
    </source>
</evidence>
<evidence type="ECO:0000256" key="3">
    <source>
        <dbReference type="ARBA" id="ARBA00022692"/>
    </source>
</evidence>
<evidence type="ECO:0000256" key="1">
    <source>
        <dbReference type="ARBA" id="ARBA00004479"/>
    </source>
</evidence>
<organism evidence="8 9">
    <name type="scientific">Citrus sinensis</name>
    <name type="common">Sweet orange</name>
    <name type="synonym">Citrus aurantium var. sinensis</name>
    <dbReference type="NCBI Taxonomy" id="2711"/>
    <lineage>
        <taxon>Eukaryota</taxon>
        <taxon>Viridiplantae</taxon>
        <taxon>Streptophyta</taxon>
        <taxon>Embryophyta</taxon>
        <taxon>Tracheophyta</taxon>
        <taxon>Spermatophyta</taxon>
        <taxon>Magnoliopsida</taxon>
        <taxon>eudicotyledons</taxon>
        <taxon>Gunneridae</taxon>
        <taxon>Pentapetalae</taxon>
        <taxon>rosids</taxon>
        <taxon>malvids</taxon>
        <taxon>Sapindales</taxon>
        <taxon>Rutaceae</taxon>
        <taxon>Aurantioideae</taxon>
        <taxon>Citrus</taxon>
    </lineage>
</organism>
<dbReference type="SMR" id="A0A067GBE0"/>
<proteinExistence type="predicted"/>
<keyword evidence="3" id="KW-0812">Transmembrane</keyword>
<evidence type="ECO:0000256" key="2">
    <source>
        <dbReference type="ARBA" id="ARBA00022527"/>
    </source>
</evidence>
<gene>
    <name evidence="8" type="ORF">CISIN_1g047075mg</name>
</gene>
<sequence length="83" mass="9325">ASAIAIGILIFIAFYFRRKFSSYNSTESCLNIETFLRNYGSPSPKRYGYADIKKMTNSFKYKLGQGGYGSVYKGKLLDGRNVA</sequence>
<dbReference type="GO" id="GO:0004674">
    <property type="term" value="F:protein serine/threonine kinase activity"/>
    <property type="evidence" value="ECO:0007669"/>
    <property type="project" value="UniProtKB-KW"/>
</dbReference>
<comment type="subcellular location">
    <subcellularLocation>
        <location evidence="1">Membrane</location>
        <topology evidence="1">Single-pass type I membrane protein</topology>
    </subcellularLocation>
</comment>
<feature type="non-terminal residue" evidence="8">
    <location>
        <position position="83"/>
    </location>
</feature>
<evidence type="ECO:0000313" key="8">
    <source>
        <dbReference type="EMBL" id="KDO76919.1"/>
    </source>
</evidence>
<keyword evidence="9" id="KW-1185">Reference proteome</keyword>
<dbReference type="SUPFAM" id="SSF56112">
    <property type="entry name" value="Protein kinase-like (PK-like)"/>
    <property type="match status" value="1"/>
</dbReference>
<dbReference type="Proteomes" id="UP000027120">
    <property type="component" value="Unassembled WGS sequence"/>
</dbReference>
<reference evidence="8 9" key="1">
    <citation type="submission" date="2014-04" db="EMBL/GenBank/DDBJ databases">
        <authorList>
            <consortium name="International Citrus Genome Consortium"/>
            <person name="Gmitter F."/>
            <person name="Chen C."/>
            <person name="Farmerie W."/>
            <person name="Harkins T."/>
            <person name="Desany B."/>
            <person name="Mohiuddin M."/>
            <person name="Kodira C."/>
            <person name="Borodovsky M."/>
            <person name="Lomsadze A."/>
            <person name="Burns P."/>
            <person name="Jenkins J."/>
            <person name="Prochnik S."/>
            <person name="Shu S."/>
            <person name="Chapman J."/>
            <person name="Pitluck S."/>
            <person name="Schmutz J."/>
            <person name="Rokhsar D."/>
        </authorList>
    </citation>
    <scope>NUCLEOTIDE SEQUENCE</scope>
</reference>
<evidence type="ECO:0000256" key="7">
    <source>
        <dbReference type="ARBA" id="ARBA00023180"/>
    </source>
</evidence>
<accession>A0A067GBE0</accession>
<feature type="non-terminal residue" evidence="8">
    <location>
        <position position="1"/>
    </location>
</feature>
<keyword evidence="5" id="KW-1133">Transmembrane helix</keyword>
<dbReference type="Gene3D" id="3.30.200.20">
    <property type="entry name" value="Phosphorylase Kinase, domain 1"/>
    <property type="match status" value="1"/>
</dbReference>
<dbReference type="AlphaFoldDB" id="A0A067GBE0"/>
<evidence type="ECO:0000313" key="9">
    <source>
        <dbReference type="Proteomes" id="UP000027120"/>
    </source>
</evidence>
<keyword evidence="2" id="KW-0723">Serine/threonine-protein kinase</keyword>
<dbReference type="InterPro" id="IPR045874">
    <property type="entry name" value="LRK10/LRL21-25-like"/>
</dbReference>
<dbReference type="InterPro" id="IPR011009">
    <property type="entry name" value="Kinase-like_dom_sf"/>
</dbReference>
<keyword evidence="6" id="KW-0472">Membrane</keyword>
<dbReference type="STRING" id="2711.A0A067GBE0"/>
<keyword evidence="7" id="KW-0325">Glycoprotein</keyword>
<evidence type="ECO:0008006" key="10">
    <source>
        <dbReference type="Google" id="ProtNLM"/>
    </source>
</evidence>
<keyword evidence="4" id="KW-0732">Signal</keyword>
<dbReference type="GO" id="GO:0016020">
    <property type="term" value="C:membrane"/>
    <property type="evidence" value="ECO:0007669"/>
    <property type="project" value="UniProtKB-SubCell"/>
</dbReference>
<protein>
    <recommendedName>
        <fullName evidence="10">Protein kinase domain-containing protein</fullName>
    </recommendedName>
</protein>
<evidence type="ECO:0000256" key="6">
    <source>
        <dbReference type="ARBA" id="ARBA00023136"/>
    </source>
</evidence>
<evidence type="ECO:0000256" key="4">
    <source>
        <dbReference type="ARBA" id="ARBA00022729"/>
    </source>
</evidence>
<keyword evidence="2" id="KW-0418">Kinase</keyword>
<dbReference type="PANTHER" id="PTHR27009">
    <property type="entry name" value="RUST RESISTANCE KINASE LR10-RELATED"/>
    <property type="match status" value="1"/>
</dbReference>
<dbReference type="EMBL" id="KK784880">
    <property type="protein sequence ID" value="KDO76919.1"/>
    <property type="molecule type" value="Genomic_DNA"/>
</dbReference>
<name>A0A067GBE0_CITSI</name>
<keyword evidence="2" id="KW-0808">Transferase</keyword>